<evidence type="ECO:0000313" key="3">
    <source>
        <dbReference type="Proteomes" id="UP000249390"/>
    </source>
</evidence>
<feature type="domain" description="F-box" evidence="1">
    <location>
        <begin position="4"/>
        <end position="54"/>
    </location>
</feature>
<keyword evidence="3" id="KW-1185">Reference proteome</keyword>
<dbReference type="InterPro" id="IPR036047">
    <property type="entry name" value="F-box-like_dom_sf"/>
</dbReference>
<dbReference type="EMBL" id="NQVE01000046">
    <property type="protein sequence ID" value="RAL51931.1"/>
    <property type="molecule type" value="Genomic_DNA"/>
</dbReference>
<accession>A0A328E653</accession>
<protein>
    <recommendedName>
        <fullName evidence="1">F-box domain-containing protein</fullName>
    </recommendedName>
</protein>
<reference evidence="2 3" key="1">
    <citation type="submission" date="2018-06" db="EMBL/GenBank/DDBJ databases">
        <title>The Genome of Cuscuta australis (Dodder) Provides Insight into the Evolution of Plant Parasitism.</title>
        <authorList>
            <person name="Liu H."/>
        </authorList>
    </citation>
    <scope>NUCLEOTIDE SEQUENCE [LARGE SCALE GENOMIC DNA]</scope>
    <source>
        <strain evidence="3">cv. Yunnan</strain>
        <tissue evidence="2">Vines</tissue>
    </source>
</reference>
<evidence type="ECO:0000313" key="2">
    <source>
        <dbReference type="EMBL" id="RAL51931.1"/>
    </source>
</evidence>
<dbReference type="SUPFAM" id="SSF81383">
    <property type="entry name" value="F-box domain"/>
    <property type="match status" value="1"/>
</dbReference>
<dbReference type="PANTHER" id="PTHR31672:SF13">
    <property type="entry name" value="F-BOX PROTEIN CPR30-LIKE"/>
    <property type="match status" value="1"/>
</dbReference>
<name>A0A328E653_9ASTE</name>
<dbReference type="Pfam" id="PF00646">
    <property type="entry name" value="F-box"/>
    <property type="match status" value="1"/>
</dbReference>
<dbReference type="SMART" id="SM00256">
    <property type="entry name" value="FBOX"/>
    <property type="match status" value="1"/>
</dbReference>
<dbReference type="PROSITE" id="PS50181">
    <property type="entry name" value="FBOX"/>
    <property type="match status" value="1"/>
</dbReference>
<dbReference type="AlphaFoldDB" id="A0A328E653"/>
<sequence>MTVDAGTPSLPEDIITDILSRIPVKSLTRFQCVSRQWRTLIKTPSFAAEHLRRQSPCLLFSREEYQSWDLRLLDCEKQLRHVQEEPRWVSGLVSNRILQRLALFANHPEI</sequence>
<gene>
    <name evidence="2" type="ORF">DM860_010649</name>
</gene>
<dbReference type="InterPro" id="IPR001810">
    <property type="entry name" value="F-box_dom"/>
</dbReference>
<dbReference type="CDD" id="cd22157">
    <property type="entry name" value="F-box_AtFBW1-like"/>
    <property type="match status" value="1"/>
</dbReference>
<dbReference type="Proteomes" id="UP000249390">
    <property type="component" value="Unassembled WGS sequence"/>
</dbReference>
<comment type="caution">
    <text evidence="2">The sequence shown here is derived from an EMBL/GenBank/DDBJ whole genome shotgun (WGS) entry which is preliminary data.</text>
</comment>
<dbReference type="InterPro" id="IPR050796">
    <property type="entry name" value="SCF_F-box_component"/>
</dbReference>
<proteinExistence type="predicted"/>
<organism evidence="2 3">
    <name type="scientific">Cuscuta australis</name>
    <dbReference type="NCBI Taxonomy" id="267555"/>
    <lineage>
        <taxon>Eukaryota</taxon>
        <taxon>Viridiplantae</taxon>
        <taxon>Streptophyta</taxon>
        <taxon>Embryophyta</taxon>
        <taxon>Tracheophyta</taxon>
        <taxon>Spermatophyta</taxon>
        <taxon>Magnoliopsida</taxon>
        <taxon>eudicotyledons</taxon>
        <taxon>Gunneridae</taxon>
        <taxon>Pentapetalae</taxon>
        <taxon>asterids</taxon>
        <taxon>lamiids</taxon>
        <taxon>Solanales</taxon>
        <taxon>Convolvulaceae</taxon>
        <taxon>Cuscuteae</taxon>
        <taxon>Cuscuta</taxon>
        <taxon>Cuscuta subgen. Grammica</taxon>
        <taxon>Cuscuta sect. Cleistogrammica</taxon>
    </lineage>
</organism>
<dbReference type="PANTHER" id="PTHR31672">
    <property type="entry name" value="BNACNNG10540D PROTEIN"/>
    <property type="match status" value="1"/>
</dbReference>
<evidence type="ECO:0000259" key="1">
    <source>
        <dbReference type="PROSITE" id="PS50181"/>
    </source>
</evidence>
<dbReference type="Gene3D" id="1.20.1280.50">
    <property type="match status" value="1"/>
</dbReference>